<dbReference type="PANTHER" id="PTHR42028:SF1">
    <property type="entry name" value="YALI0E30657P"/>
    <property type="match status" value="1"/>
</dbReference>
<protein>
    <recommendedName>
        <fullName evidence="3">DUF7137 domain-containing protein</fullName>
    </recommendedName>
</protein>
<feature type="chain" id="PRO_5040977460" description="DUF7137 domain-containing protein" evidence="2">
    <location>
        <begin position="17"/>
        <end position="288"/>
    </location>
</feature>
<feature type="region of interest" description="Disordered" evidence="1">
    <location>
        <begin position="13"/>
        <end position="113"/>
    </location>
</feature>
<gene>
    <name evidence="4" type="ORF">LPJ64_001032</name>
</gene>
<keyword evidence="2" id="KW-0732">Signal</keyword>
<accession>A0A9W7XLZ7</accession>
<dbReference type="PANTHER" id="PTHR42028">
    <property type="entry name" value="CHROMOSOME 1, WHOLE GENOME SHOTGUN SEQUENCE"/>
    <property type="match status" value="1"/>
</dbReference>
<evidence type="ECO:0000259" key="3">
    <source>
        <dbReference type="Pfam" id="PF23585"/>
    </source>
</evidence>
<sequence length="288" mass="30513">MAVALALLCLASVSSAQDNSDSTDSPSTSVPTRTSQTRATSASSRDTPSQTEDNTRSADTATAKETDTTEDDTDSNGSELANEPDPTDDGSNTEDGNSNDEEPTQSFDESYEETGLAGAVTLTTPDIQAIGTPMFVIGEKITLGWEYSKSTLRPPKKVSICGKFPKDSGKSVDRTAICDWDIAVNISGSLKKYTWDTLTGGARGVAFSEDTGYFMYLYDSDYGITNNLPGAGRITPYSFSFGMYNSRYGQTNNGVPVGYSPSSNAHGTEIHALAIACAVLLSIVGILM</sequence>
<dbReference type="InterPro" id="IPR055561">
    <property type="entry name" value="DUF7137"/>
</dbReference>
<name>A0A9W7XLZ7_9FUNG</name>
<evidence type="ECO:0000256" key="1">
    <source>
        <dbReference type="SAM" id="MobiDB-lite"/>
    </source>
</evidence>
<evidence type="ECO:0000313" key="5">
    <source>
        <dbReference type="Proteomes" id="UP001145021"/>
    </source>
</evidence>
<reference evidence="4" key="1">
    <citation type="submission" date="2022-07" db="EMBL/GenBank/DDBJ databases">
        <title>Phylogenomic reconstructions and comparative analyses of Kickxellomycotina fungi.</title>
        <authorList>
            <person name="Reynolds N.K."/>
            <person name="Stajich J.E."/>
            <person name="Barry K."/>
            <person name="Grigoriev I.V."/>
            <person name="Crous P."/>
            <person name="Smith M.E."/>
        </authorList>
    </citation>
    <scope>NUCLEOTIDE SEQUENCE</scope>
    <source>
        <strain evidence="4">NBRC 105413</strain>
    </source>
</reference>
<feature type="signal peptide" evidence="2">
    <location>
        <begin position="1"/>
        <end position="16"/>
    </location>
</feature>
<organism evidence="4 5">
    <name type="scientific">Coemansia asiatica</name>
    <dbReference type="NCBI Taxonomy" id="1052880"/>
    <lineage>
        <taxon>Eukaryota</taxon>
        <taxon>Fungi</taxon>
        <taxon>Fungi incertae sedis</taxon>
        <taxon>Zoopagomycota</taxon>
        <taxon>Kickxellomycotina</taxon>
        <taxon>Kickxellomycetes</taxon>
        <taxon>Kickxellales</taxon>
        <taxon>Kickxellaceae</taxon>
        <taxon>Coemansia</taxon>
    </lineage>
</organism>
<comment type="caution">
    <text evidence="4">The sequence shown here is derived from an EMBL/GenBank/DDBJ whole genome shotgun (WGS) entry which is preliminary data.</text>
</comment>
<dbReference type="AlphaFoldDB" id="A0A9W7XLZ7"/>
<keyword evidence="5" id="KW-1185">Reference proteome</keyword>
<feature type="domain" description="DUF7137" evidence="3">
    <location>
        <begin position="117"/>
        <end position="247"/>
    </location>
</feature>
<dbReference type="Pfam" id="PF23585">
    <property type="entry name" value="DUF7137"/>
    <property type="match status" value="1"/>
</dbReference>
<proteinExistence type="predicted"/>
<evidence type="ECO:0000313" key="4">
    <source>
        <dbReference type="EMBL" id="KAJ1647574.1"/>
    </source>
</evidence>
<feature type="compositionally biased region" description="Low complexity" evidence="1">
    <location>
        <begin position="13"/>
        <end position="49"/>
    </location>
</feature>
<feature type="compositionally biased region" description="Acidic residues" evidence="1">
    <location>
        <begin position="85"/>
        <end position="103"/>
    </location>
</feature>
<dbReference type="Proteomes" id="UP001145021">
    <property type="component" value="Unassembled WGS sequence"/>
</dbReference>
<dbReference type="EMBL" id="JANBOH010000025">
    <property type="protein sequence ID" value="KAJ1647574.1"/>
    <property type="molecule type" value="Genomic_DNA"/>
</dbReference>
<evidence type="ECO:0000256" key="2">
    <source>
        <dbReference type="SAM" id="SignalP"/>
    </source>
</evidence>